<name>A0A5C2RUI2_9APHY</name>
<evidence type="ECO:0000259" key="2">
    <source>
        <dbReference type="PROSITE" id="PS50004"/>
    </source>
</evidence>
<dbReference type="OrthoDB" id="73919at2759"/>
<gene>
    <name evidence="3" type="ORF">L227DRAFT_656974</name>
</gene>
<dbReference type="PROSITE" id="PS50004">
    <property type="entry name" value="C2"/>
    <property type="match status" value="1"/>
</dbReference>
<protein>
    <recommendedName>
        <fullName evidence="2">C2 domain-containing protein</fullName>
    </recommendedName>
</protein>
<dbReference type="Pfam" id="PF00168">
    <property type="entry name" value="C2"/>
    <property type="match status" value="1"/>
</dbReference>
<dbReference type="CDD" id="cd00030">
    <property type="entry name" value="C2"/>
    <property type="match status" value="1"/>
</dbReference>
<keyword evidence="4" id="KW-1185">Reference proteome</keyword>
<dbReference type="SMART" id="SM00239">
    <property type="entry name" value="C2"/>
    <property type="match status" value="1"/>
</dbReference>
<organism evidence="3 4">
    <name type="scientific">Lentinus tigrinus ALCF2SS1-6</name>
    <dbReference type="NCBI Taxonomy" id="1328759"/>
    <lineage>
        <taxon>Eukaryota</taxon>
        <taxon>Fungi</taxon>
        <taxon>Dikarya</taxon>
        <taxon>Basidiomycota</taxon>
        <taxon>Agaricomycotina</taxon>
        <taxon>Agaricomycetes</taxon>
        <taxon>Polyporales</taxon>
        <taxon>Polyporaceae</taxon>
        <taxon>Lentinus</taxon>
    </lineage>
</organism>
<evidence type="ECO:0000313" key="4">
    <source>
        <dbReference type="Proteomes" id="UP000313359"/>
    </source>
</evidence>
<dbReference type="InterPro" id="IPR000008">
    <property type="entry name" value="C2_dom"/>
</dbReference>
<reference evidence="3" key="1">
    <citation type="journal article" date="2018" name="Genome Biol. Evol.">
        <title>Genomics and development of Lentinus tigrinus, a white-rot wood-decaying mushroom with dimorphic fruiting bodies.</title>
        <authorList>
            <person name="Wu B."/>
            <person name="Xu Z."/>
            <person name="Knudson A."/>
            <person name="Carlson A."/>
            <person name="Chen N."/>
            <person name="Kovaka S."/>
            <person name="LaButti K."/>
            <person name="Lipzen A."/>
            <person name="Pennachio C."/>
            <person name="Riley R."/>
            <person name="Schakwitz W."/>
            <person name="Umezawa K."/>
            <person name="Ohm R.A."/>
            <person name="Grigoriev I.V."/>
            <person name="Nagy L.G."/>
            <person name="Gibbons J."/>
            <person name="Hibbett D."/>
        </authorList>
    </citation>
    <scope>NUCLEOTIDE SEQUENCE [LARGE SCALE GENOMIC DNA]</scope>
    <source>
        <strain evidence="3">ALCF2SS1-6</strain>
    </source>
</reference>
<sequence length="498" mass="54521">MPGGRRNPIQMSQILGTFHNAVSRAKVEAKDAAAAFMDDHNVERTFVDLTIKFIGASGLPKMDVVGSADPYFVAKLDDKLSFVSTVKPDTLSPVWNELWKIKNVPNMATLTVEVNDKDVGNITDDHIGKFTTSVTPGAKECTIESISIRKNRGTFWLNIESTPSTDPKAERRQYIFDGPIRFSRHFSPTIGRLTNLNDTRLYSTWKLYIKGVRMFFGDTVQHWNRNYKAAQTIFQGPASIAVRSTIQAGHRMLYARTTTNGFGIINGPEDVFKLLLHGSVGKPDGTSSTAGGTPGGLMHLGTGLTSSNAAAAAASPSPFAHRVKPAVYTYVIAVEDDSLRFSETGAAFFVDFASKHALHANCAQAVRYSGEFHPRPAGGWENFSDDTPDDAIRWELVIDNNSGTYSPDPLMLPDLKELLEYNFPGFTIHAWDRNDPRLIHSREACRAYALEHRGVRQEELQPHVAEGQETLSQSAQAHGADPEAGMPGAAGTTVGEPV</sequence>
<dbReference type="EMBL" id="ML122296">
    <property type="protein sequence ID" value="RPD55333.1"/>
    <property type="molecule type" value="Genomic_DNA"/>
</dbReference>
<feature type="region of interest" description="Disordered" evidence="1">
    <location>
        <begin position="467"/>
        <end position="498"/>
    </location>
</feature>
<dbReference type="Gene3D" id="2.60.40.150">
    <property type="entry name" value="C2 domain"/>
    <property type="match status" value="1"/>
</dbReference>
<dbReference type="PANTHER" id="PTHR47800">
    <property type="entry name" value="C2 DOMAIN-CONTAINING PROTEIN"/>
    <property type="match status" value="1"/>
</dbReference>
<feature type="domain" description="C2" evidence="2">
    <location>
        <begin position="30"/>
        <end position="157"/>
    </location>
</feature>
<dbReference type="InterPro" id="IPR035892">
    <property type="entry name" value="C2_domain_sf"/>
</dbReference>
<dbReference type="Proteomes" id="UP000313359">
    <property type="component" value="Unassembled WGS sequence"/>
</dbReference>
<dbReference type="STRING" id="1328759.A0A5C2RUI2"/>
<dbReference type="PANTHER" id="PTHR47800:SF5">
    <property type="entry name" value="FER-1-LIKE PROTEIN 6"/>
    <property type="match status" value="1"/>
</dbReference>
<proteinExistence type="predicted"/>
<evidence type="ECO:0000313" key="3">
    <source>
        <dbReference type="EMBL" id="RPD55333.1"/>
    </source>
</evidence>
<dbReference type="GO" id="GO:0010628">
    <property type="term" value="P:positive regulation of gene expression"/>
    <property type="evidence" value="ECO:0007669"/>
    <property type="project" value="TreeGrafter"/>
</dbReference>
<evidence type="ECO:0000256" key="1">
    <source>
        <dbReference type="SAM" id="MobiDB-lite"/>
    </source>
</evidence>
<accession>A0A5C2RUI2</accession>
<dbReference type="SUPFAM" id="SSF49562">
    <property type="entry name" value="C2 domain (Calcium/lipid-binding domain, CaLB)"/>
    <property type="match status" value="1"/>
</dbReference>
<dbReference type="AlphaFoldDB" id="A0A5C2RUI2"/>